<dbReference type="InterPro" id="IPR039104">
    <property type="entry name" value="6PGL"/>
</dbReference>
<dbReference type="PANTHER" id="PTHR11054">
    <property type="entry name" value="6-PHOSPHOGLUCONOLACTONASE"/>
    <property type="match status" value="1"/>
</dbReference>
<protein>
    <submittedName>
        <fullName evidence="2">6-phosphogluconolactonase</fullName>
        <ecNumber evidence="2">3.1.1.31</ecNumber>
    </submittedName>
</protein>
<feature type="domain" description="Glucosamine/galactosamine-6-phosphate isomerase" evidence="1">
    <location>
        <begin position="12"/>
        <end position="85"/>
    </location>
</feature>
<proteinExistence type="predicted"/>
<accession>A0ABS7PGX6</accession>
<dbReference type="EMBL" id="JAHWXP010000003">
    <property type="protein sequence ID" value="MBY8337748.1"/>
    <property type="molecule type" value="Genomic_DNA"/>
</dbReference>
<dbReference type="InterPro" id="IPR037171">
    <property type="entry name" value="NagB/RpiA_transferase-like"/>
</dbReference>
<feature type="domain" description="Glucosamine/galactosamine-6-phosphate isomerase" evidence="1">
    <location>
        <begin position="96"/>
        <end position="192"/>
    </location>
</feature>
<dbReference type="Pfam" id="PF01182">
    <property type="entry name" value="Glucosamine_iso"/>
    <property type="match status" value="2"/>
</dbReference>
<keyword evidence="3" id="KW-1185">Reference proteome</keyword>
<dbReference type="SUPFAM" id="SSF100950">
    <property type="entry name" value="NagB/RpiA/CoA transferase-like"/>
    <property type="match status" value="1"/>
</dbReference>
<evidence type="ECO:0000313" key="3">
    <source>
        <dbReference type="Proteomes" id="UP000759298"/>
    </source>
</evidence>
<comment type="caution">
    <text evidence="2">The sequence shown here is derived from an EMBL/GenBank/DDBJ whole genome shotgun (WGS) entry which is preliminary data.</text>
</comment>
<dbReference type="RefSeq" id="WP_222825259.1">
    <property type="nucleotide sequence ID" value="NZ_JAHWXP010000003.1"/>
</dbReference>
<dbReference type="Gene3D" id="3.40.50.1360">
    <property type="match status" value="2"/>
</dbReference>
<evidence type="ECO:0000259" key="1">
    <source>
        <dbReference type="Pfam" id="PF01182"/>
    </source>
</evidence>
<sequence length="205" mass="21966">MSDLRWAPDGSAKAVADHIERVVTGSDAPVIAVPGGSTPVAIFAELAERGLDWSGATIMLGDDRQVPRDHEASNQAKLERALGDSGARIVALEEGMAVPDLDLLWLGMGTDGHIASLFPQMQAEDRPGRAVIRTVPDPLPPEAPFPRLSMNFAALTKAPRESIIVLRGADKKQVIERAQESASDLPVARFLREASGPVTIYWSAQ</sequence>
<evidence type="ECO:0000313" key="2">
    <source>
        <dbReference type="EMBL" id="MBY8337748.1"/>
    </source>
</evidence>
<reference evidence="2 3" key="1">
    <citation type="submission" date="2021-07" db="EMBL/GenBank/DDBJ databases">
        <title>Alteriqipengyuania abyssalis NZ-12B nov, sp.nov isolated from deep sea sponge in pacific ocean.</title>
        <authorList>
            <person name="Tareen S."/>
            <person name="Wink J."/>
        </authorList>
    </citation>
    <scope>NUCLEOTIDE SEQUENCE [LARGE SCALE GENOMIC DNA]</scope>
    <source>
        <strain evidence="2 3">NZ-12B</strain>
    </source>
</reference>
<dbReference type="Proteomes" id="UP000759298">
    <property type="component" value="Unassembled WGS sequence"/>
</dbReference>
<dbReference type="GO" id="GO:0017057">
    <property type="term" value="F:6-phosphogluconolactonase activity"/>
    <property type="evidence" value="ECO:0007669"/>
    <property type="project" value="UniProtKB-EC"/>
</dbReference>
<name>A0ABS7PGX6_9SPHN</name>
<dbReference type="InterPro" id="IPR006148">
    <property type="entry name" value="Glc/Gal-6P_isomerase"/>
</dbReference>
<dbReference type="PANTHER" id="PTHR11054:SF0">
    <property type="entry name" value="6-PHOSPHOGLUCONOLACTONASE"/>
    <property type="match status" value="1"/>
</dbReference>
<gene>
    <name evidence="2" type="ORF">KYN89_11910</name>
</gene>
<organism evidence="2 3">
    <name type="scientific">Alteriqipengyuania abyssalis</name>
    <dbReference type="NCBI Taxonomy" id="2860200"/>
    <lineage>
        <taxon>Bacteria</taxon>
        <taxon>Pseudomonadati</taxon>
        <taxon>Pseudomonadota</taxon>
        <taxon>Alphaproteobacteria</taxon>
        <taxon>Sphingomonadales</taxon>
        <taxon>Erythrobacteraceae</taxon>
        <taxon>Alteriqipengyuania</taxon>
    </lineage>
</organism>
<dbReference type="EC" id="3.1.1.31" evidence="2"/>
<keyword evidence="2" id="KW-0378">Hydrolase</keyword>